<feature type="domain" description="GST N-terminal" evidence="2">
    <location>
        <begin position="1"/>
        <end position="82"/>
    </location>
</feature>
<dbReference type="InterPro" id="IPR005955">
    <property type="entry name" value="GST_Zeta"/>
</dbReference>
<dbReference type="InterPro" id="IPR036249">
    <property type="entry name" value="Thioredoxin-like_sf"/>
</dbReference>
<dbReference type="PANTHER" id="PTHR42673:SF21">
    <property type="entry name" value="GLUTATHIONE S-TRANSFERASE YFCF"/>
    <property type="match status" value="1"/>
</dbReference>
<feature type="domain" description="GST C-terminal" evidence="3">
    <location>
        <begin position="87"/>
        <end position="214"/>
    </location>
</feature>
<organism evidence="5 6">
    <name type="scientific">Pseudoduganella buxea</name>
    <dbReference type="NCBI Taxonomy" id="1949069"/>
    <lineage>
        <taxon>Bacteria</taxon>
        <taxon>Pseudomonadati</taxon>
        <taxon>Pseudomonadota</taxon>
        <taxon>Betaproteobacteria</taxon>
        <taxon>Burkholderiales</taxon>
        <taxon>Oxalobacteraceae</taxon>
        <taxon>Telluria group</taxon>
        <taxon>Pseudoduganella</taxon>
    </lineage>
</organism>
<comment type="similarity">
    <text evidence="1">Belongs to the GST superfamily. Zeta family.</text>
</comment>
<dbReference type="GO" id="GO:0005737">
    <property type="term" value="C:cytoplasm"/>
    <property type="evidence" value="ECO:0007669"/>
    <property type="project" value="InterPro"/>
</dbReference>
<dbReference type="GO" id="GO:0004364">
    <property type="term" value="F:glutathione transferase activity"/>
    <property type="evidence" value="ECO:0007669"/>
    <property type="project" value="TreeGrafter"/>
</dbReference>
<dbReference type="EMBL" id="BMKG01000001">
    <property type="protein sequence ID" value="GGB83913.1"/>
    <property type="molecule type" value="Genomic_DNA"/>
</dbReference>
<dbReference type="Proteomes" id="UP000430634">
    <property type="component" value="Unassembled WGS sequence"/>
</dbReference>
<dbReference type="Pfam" id="PF13410">
    <property type="entry name" value="GST_C_2"/>
    <property type="match status" value="1"/>
</dbReference>
<dbReference type="OrthoDB" id="509852at2"/>
<dbReference type="SFLD" id="SFLDS00019">
    <property type="entry name" value="Glutathione_Transferase_(cytos"/>
    <property type="match status" value="1"/>
</dbReference>
<proteinExistence type="inferred from homology"/>
<dbReference type="InterPro" id="IPR034333">
    <property type="entry name" value="GST_Zeta_N"/>
</dbReference>
<dbReference type="Pfam" id="PF13417">
    <property type="entry name" value="GST_N_3"/>
    <property type="match status" value="1"/>
</dbReference>
<dbReference type="CDD" id="cd03191">
    <property type="entry name" value="GST_C_Zeta"/>
    <property type="match status" value="1"/>
</dbReference>
<accession>A0A6I3SWS1</accession>
<dbReference type="InterPro" id="IPR040079">
    <property type="entry name" value="Glutathione_S-Trfase"/>
</dbReference>
<dbReference type="NCBIfam" id="TIGR01262">
    <property type="entry name" value="maiA"/>
    <property type="match status" value="1"/>
</dbReference>
<dbReference type="SFLD" id="SFLDG00358">
    <property type="entry name" value="Main_(cytGST)"/>
    <property type="match status" value="1"/>
</dbReference>
<keyword evidence="5" id="KW-0413">Isomerase</keyword>
<keyword evidence="7" id="KW-1185">Reference proteome</keyword>
<dbReference type="SUPFAM" id="SSF47616">
    <property type="entry name" value="GST C-terminal domain-like"/>
    <property type="match status" value="1"/>
</dbReference>
<evidence type="ECO:0000313" key="7">
    <source>
        <dbReference type="Proteomes" id="UP000622638"/>
    </source>
</evidence>
<dbReference type="InterPro" id="IPR034330">
    <property type="entry name" value="GST_Zeta_C"/>
</dbReference>
<dbReference type="Proteomes" id="UP000622638">
    <property type="component" value="Unassembled WGS sequence"/>
</dbReference>
<dbReference type="Gene3D" id="1.20.1050.10">
    <property type="match status" value="1"/>
</dbReference>
<dbReference type="FunFam" id="1.20.1050.10:FF:000010">
    <property type="entry name" value="Maleylacetoacetate isomerase isoform 1"/>
    <property type="match status" value="1"/>
</dbReference>
<evidence type="ECO:0000259" key="3">
    <source>
        <dbReference type="PROSITE" id="PS50405"/>
    </source>
</evidence>
<dbReference type="PROSITE" id="PS50405">
    <property type="entry name" value="GST_CTER"/>
    <property type="match status" value="1"/>
</dbReference>
<dbReference type="GO" id="GO:0006559">
    <property type="term" value="P:L-phenylalanine catabolic process"/>
    <property type="evidence" value="ECO:0007669"/>
    <property type="project" value="TreeGrafter"/>
</dbReference>
<evidence type="ECO:0000256" key="1">
    <source>
        <dbReference type="ARBA" id="ARBA00010007"/>
    </source>
</evidence>
<dbReference type="InterPro" id="IPR036282">
    <property type="entry name" value="Glutathione-S-Trfase_C_sf"/>
</dbReference>
<evidence type="ECO:0000313" key="6">
    <source>
        <dbReference type="Proteomes" id="UP000430634"/>
    </source>
</evidence>
<dbReference type="GO" id="GO:0016034">
    <property type="term" value="F:maleylacetoacetate isomerase activity"/>
    <property type="evidence" value="ECO:0007669"/>
    <property type="project" value="UniProtKB-EC"/>
</dbReference>
<dbReference type="EMBL" id="WNKZ01000033">
    <property type="protein sequence ID" value="MTV53653.1"/>
    <property type="molecule type" value="Genomic_DNA"/>
</dbReference>
<reference evidence="4" key="4">
    <citation type="submission" date="2024-05" db="EMBL/GenBank/DDBJ databases">
        <authorList>
            <person name="Sun Q."/>
            <person name="Zhou Y."/>
        </authorList>
    </citation>
    <scope>NUCLEOTIDE SEQUENCE</scope>
    <source>
        <strain evidence="4">CGMCC 1.15931</strain>
    </source>
</reference>
<dbReference type="GO" id="GO:0006749">
    <property type="term" value="P:glutathione metabolic process"/>
    <property type="evidence" value="ECO:0007669"/>
    <property type="project" value="TreeGrafter"/>
</dbReference>
<evidence type="ECO:0000313" key="5">
    <source>
        <dbReference type="EMBL" id="MTV53653.1"/>
    </source>
</evidence>
<reference evidence="4" key="1">
    <citation type="journal article" date="2014" name="Int. J. Syst. Evol. Microbiol.">
        <title>Complete genome of a new Firmicutes species belonging to the dominant human colonic microbiota ('Ruminococcus bicirculans') reveals two chromosomes and a selective capacity to utilize plant glucans.</title>
        <authorList>
            <consortium name="NISC Comparative Sequencing Program"/>
            <person name="Wegmann U."/>
            <person name="Louis P."/>
            <person name="Goesmann A."/>
            <person name="Henrissat B."/>
            <person name="Duncan S.H."/>
            <person name="Flint H.J."/>
        </authorList>
    </citation>
    <scope>NUCLEOTIDE SEQUENCE</scope>
    <source>
        <strain evidence="4">CGMCC 1.15931</strain>
    </source>
</reference>
<evidence type="ECO:0000259" key="2">
    <source>
        <dbReference type="PROSITE" id="PS50404"/>
    </source>
</evidence>
<comment type="caution">
    <text evidence="5">The sequence shown here is derived from an EMBL/GenBank/DDBJ whole genome shotgun (WGS) entry which is preliminary data.</text>
</comment>
<sequence>MKLYTYFRSSAAYRVRIALNLKGLAYEAVPVHLLRGGGEQRQQPYRDINPAALVPALQVDGVTLTQSLAIIEYLDETHPFMPLLPQDAAGRARVRALALTIAADTHPLTNLRVLQHLTGPMGLSEESKMDWYRHWLRDGLAVLETHLARDGETGRFCHGDTPTLADCCLVPQVFNAQRFAVDLAPYPTIERIHAACAGIPAFQAAHPSAQPDAE</sequence>
<evidence type="ECO:0000313" key="4">
    <source>
        <dbReference type="EMBL" id="GGB83913.1"/>
    </source>
</evidence>
<dbReference type="RefSeq" id="WP_155470964.1">
    <property type="nucleotide sequence ID" value="NZ_BMKG01000001.1"/>
</dbReference>
<name>A0A6I3SWS1_9BURK</name>
<protein>
    <submittedName>
        <fullName evidence="5">Maleylacetoacetate isomerase</fullName>
        <ecNumber evidence="5">5.2.1.2</ecNumber>
    </submittedName>
</protein>
<dbReference type="SUPFAM" id="SSF52833">
    <property type="entry name" value="Thioredoxin-like"/>
    <property type="match status" value="1"/>
</dbReference>
<dbReference type="InterPro" id="IPR010987">
    <property type="entry name" value="Glutathione-S-Trfase_C-like"/>
</dbReference>
<gene>
    <name evidence="5" type="primary">maiA</name>
    <name evidence="4" type="ORF">GCM10011572_02290</name>
    <name evidence="5" type="ORF">GM672_13040</name>
</gene>
<dbReference type="Gene3D" id="3.40.30.10">
    <property type="entry name" value="Glutaredoxin"/>
    <property type="match status" value="1"/>
</dbReference>
<dbReference type="PANTHER" id="PTHR42673">
    <property type="entry name" value="MALEYLACETOACETATE ISOMERASE"/>
    <property type="match status" value="1"/>
</dbReference>
<dbReference type="InterPro" id="IPR004045">
    <property type="entry name" value="Glutathione_S-Trfase_N"/>
</dbReference>
<dbReference type="CDD" id="cd03042">
    <property type="entry name" value="GST_N_Zeta"/>
    <property type="match status" value="1"/>
</dbReference>
<reference evidence="5 6" key="3">
    <citation type="submission" date="2019-11" db="EMBL/GenBank/DDBJ databases">
        <title>Type strains purchased from KCTC, JCM and DSMZ.</title>
        <authorList>
            <person name="Lu H."/>
        </authorList>
    </citation>
    <scope>NUCLEOTIDE SEQUENCE [LARGE SCALE GENOMIC DNA]</scope>
    <source>
        <strain evidence="5 6">KCTC 52429</strain>
    </source>
</reference>
<dbReference type="EC" id="5.2.1.2" evidence="5"/>
<dbReference type="PROSITE" id="PS50404">
    <property type="entry name" value="GST_NTER"/>
    <property type="match status" value="1"/>
</dbReference>
<reference evidence="7" key="2">
    <citation type="journal article" date="2019" name="Int. J. Syst. Evol. Microbiol.">
        <title>The Global Catalogue of Microorganisms (GCM) 10K type strain sequencing project: providing services to taxonomists for standard genome sequencing and annotation.</title>
        <authorList>
            <consortium name="The Broad Institute Genomics Platform"/>
            <consortium name="The Broad Institute Genome Sequencing Center for Infectious Disease"/>
            <person name="Wu L."/>
            <person name="Ma J."/>
        </authorList>
    </citation>
    <scope>NUCLEOTIDE SEQUENCE [LARGE SCALE GENOMIC DNA]</scope>
    <source>
        <strain evidence="7">CGMCC 1.15931</strain>
    </source>
</reference>
<dbReference type="AlphaFoldDB" id="A0A6I3SWS1"/>